<gene>
    <name evidence="1" type="ORF">PDE_05898</name>
</gene>
<dbReference type="OrthoDB" id="5400577at2759"/>
<dbReference type="AlphaFoldDB" id="S7ZKW5"/>
<dbReference type="Proteomes" id="UP000019376">
    <property type="component" value="Unassembled WGS sequence"/>
</dbReference>
<dbReference type="EMBL" id="KB644412">
    <property type="protein sequence ID" value="EPS30944.1"/>
    <property type="molecule type" value="Genomic_DNA"/>
</dbReference>
<proteinExistence type="predicted"/>
<reference evidence="1 2" key="1">
    <citation type="journal article" date="2013" name="PLoS ONE">
        <title>Genomic and secretomic analyses reveal unique features of the lignocellulolytic enzyme system of Penicillium decumbens.</title>
        <authorList>
            <person name="Liu G."/>
            <person name="Zhang L."/>
            <person name="Wei X."/>
            <person name="Zou G."/>
            <person name="Qin Y."/>
            <person name="Ma L."/>
            <person name="Li J."/>
            <person name="Zheng H."/>
            <person name="Wang S."/>
            <person name="Wang C."/>
            <person name="Xun L."/>
            <person name="Zhao G.-P."/>
            <person name="Zhou Z."/>
            <person name="Qu Y."/>
        </authorList>
    </citation>
    <scope>NUCLEOTIDE SEQUENCE [LARGE SCALE GENOMIC DNA]</scope>
    <source>
        <strain evidence="2">114-2 / CGMCC 5302</strain>
    </source>
</reference>
<evidence type="ECO:0000313" key="2">
    <source>
        <dbReference type="Proteomes" id="UP000019376"/>
    </source>
</evidence>
<name>S7ZKW5_PENO1</name>
<dbReference type="PANTHER" id="PTHR37535:SF3">
    <property type="entry name" value="FLUG DOMAIN-CONTAINING PROTEIN"/>
    <property type="match status" value="1"/>
</dbReference>
<dbReference type="HOGENOM" id="CLU_1732099_0_0_1"/>
<dbReference type="PANTHER" id="PTHR37535">
    <property type="entry name" value="FLUG DOMAIN PROTEIN"/>
    <property type="match status" value="1"/>
</dbReference>
<protein>
    <submittedName>
        <fullName evidence="1">Uncharacterized protein</fullName>
    </submittedName>
</protein>
<keyword evidence="2" id="KW-1185">Reference proteome</keyword>
<evidence type="ECO:0000313" key="1">
    <source>
        <dbReference type="EMBL" id="EPS30944.1"/>
    </source>
</evidence>
<dbReference type="STRING" id="933388.S7ZKW5"/>
<organism evidence="1 2">
    <name type="scientific">Penicillium oxalicum (strain 114-2 / CGMCC 5302)</name>
    <name type="common">Penicillium decumbens</name>
    <dbReference type="NCBI Taxonomy" id="933388"/>
    <lineage>
        <taxon>Eukaryota</taxon>
        <taxon>Fungi</taxon>
        <taxon>Dikarya</taxon>
        <taxon>Ascomycota</taxon>
        <taxon>Pezizomycotina</taxon>
        <taxon>Eurotiomycetes</taxon>
        <taxon>Eurotiomycetidae</taxon>
        <taxon>Eurotiales</taxon>
        <taxon>Aspergillaceae</taxon>
        <taxon>Penicillium</taxon>
    </lineage>
</organism>
<accession>S7ZKW5</accession>
<sequence length="151" mass="17767">MERDFFFLSTKNKVAKENRRKRLESNGYVVGAHTQADSVRNKDRRLRKTKRRYNKAVRDWVDFAEENGIKGYTLGSSCAAPDHTLIKEFLRWYSYSARGQKAKQKHGRPVMKSVLSCAERLFGGFEESMQIKIVLEDRKEVFNWIKRTLTE</sequence>
<dbReference type="PhylomeDB" id="S7ZKW5"/>